<dbReference type="EMBL" id="BQNB010018068">
    <property type="protein sequence ID" value="GJT70345.1"/>
    <property type="molecule type" value="Genomic_DNA"/>
</dbReference>
<organism evidence="1 2">
    <name type="scientific">Tanacetum coccineum</name>
    <dbReference type="NCBI Taxonomy" id="301880"/>
    <lineage>
        <taxon>Eukaryota</taxon>
        <taxon>Viridiplantae</taxon>
        <taxon>Streptophyta</taxon>
        <taxon>Embryophyta</taxon>
        <taxon>Tracheophyta</taxon>
        <taxon>Spermatophyta</taxon>
        <taxon>Magnoliopsida</taxon>
        <taxon>eudicotyledons</taxon>
        <taxon>Gunneridae</taxon>
        <taxon>Pentapetalae</taxon>
        <taxon>asterids</taxon>
        <taxon>campanulids</taxon>
        <taxon>Asterales</taxon>
        <taxon>Asteraceae</taxon>
        <taxon>Asteroideae</taxon>
        <taxon>Anthemideae</taxon>
        <taxon>Anthemidinae</taxon>
        <taxon>Tanacetum</taxon>
    </lineage>
</organism>
<proteinExistence type="predicted"/>
<name>A0ABQ5G4A0_9ASTR</name>
<keyword evidence="2" id="KW-1185">Reference proteome</keyword>
<evidence type="ECO:0000313" key="2">
    <source>
        <dbReference type="Proteomes" id="UP001151760"/>
    </source>
</evidence>
<protein>
    <submittedName>
        <fullName evidence="1">Uncharacterized protein</fullName>
    </submittedName>
</protein>
<dbReference type="Proteomes" id="UP001151760">
    <property type="component" value="Unassembled WGS sequence"/>
</dbReference>
<sequence>MDGVGCWRGGLGAVFAVCGGRVPMRRSGRSGGGDQFWSWPEKLHRENFSGDGAAVVMRLAGRRRGGRKIGRERWSRSKLKSCPGMSFYIKIALEFDNENV</sequence>
<evidence type="ECO:0000313" key="1">
    <source>
        <dbReference type="EMBL" id="GJT70345.1"/>
    </source>
</evidence>
<gene>
    <name evidence="1" type="ORF">Tco_1029631</name>
</gene>
<comment type="caution">
    <text evidence="1">The sequence shown here is derived from an EMBL/GenBank/DDBJ whole genome shotgun (WGS) entry which is preliminary data.</text>
</comment>
<reference evidence="1" key="2">
    <citation type="submission" date="2022-01" db="EMBL/GenBank/DDBJ databases">
        <authorList>
            <person name="Yamashiro T."/>
            <person name="Shiraishi A."/>
            <person name="Satake H."/>
            <person name="Nakayama K."/>
        </authorList>
    </citation>
    <scope>NUCLEOTIDE SEQUENCE</scope>
</reference>
<accession>A0ABQ5G4A0</accession>
<reference evidence="1" key="1">
    <citation type="journal article" date="2022" name="Int. J. Mol. Sci.">
        <title>Draft Genome of Tanacetum Coccineum: Genomic Comparison of Closely Related Tanacetum-Family Plants.</title>
        <authorList>
            <person name="Yamashiro T."/>
            <person name="Shiraishi A."/>
            <person name="Nakayama K."/>
            <person name="Satake H."/>
        </authorList>
    </citation>
    <scope>NUCLEOTIDE SEQUENCE</scope>
</reference>